<accession>A0A7E4ZYD1</accession>
<reference evidence="2" key="2">
    <citation type="submission" date="2020-10" db="UniProtKB">
        <authorList>
            <consortium name="WormBaseParasite"/>
        </authorList>
    </citation>
    <scope>IDENTIFICATION</scope>
</reference>
<dbReference type="AlphaFoldDB" id="A0A7E4ZYD1"/>
<keyword evidence="1" id="KW-1185">Reference proteome</keyword>
<name>A0A7E4ZYD1_PANRE</name>
<organism evidence="1 2">
    <name type="scientific">Panagrellus redivivus</name>
    <name type="common">Microworm</name>
    <dbReference type="NCBI Taxonomy" id="6233"/>
    <lineage>
        <taxon>Eukaryota</taxon>
        <taxon>Metazoa</taxon>
        <taxon>Ecdysozoa</taxon>
        <taxon>Nematoda</taxon>
        <taxon>Chromadorea</taxon>
        <taxon>Rhabditida</taxon>
        <taxon>Tylenchina</taxon>
        <taxon>Panagrolaimomorpha</taxon>
        <taxon>Panagrolaimoidea</taxon>
        <taxon>Panagrolaimidae</taxon>
        <taxon>Panagrellus</taxon>
    </lineage>
</organism>
<dbReference type="WBParaSite" id="Pan_g2863.t1">
    <property type="protein sequence ID" value="Pan_g2863.t1"/>
    <property type="gene ID" value="Pan_g2863"/>
</dbReference>
<reference evidence="1" key="1">
    <citation type="journal article" date="2013" name="Genetics">
        <title>The draft genome and transcriptome of Panagrellus redivivus are shaped by the harsh demands of a free-living lifestyle.</title>
        <authorList>
            <person name="Srinivasan J."/>
            <person name="Dillman A.R."/>
            <person name="Macchietto M.G."/>
            <person name="Heikkinen L."/>
            <person name="Lakso M."/>
            <person name="Fracchia K.M."/>
            <person name="Antoshechkin I."/>
            <person name="Mortazavi A."/>
            <person name="Wong G."/>
            <person name="Sternberg P.W."/>
        </authorList>
    </citation>
    <scope>NUCLEOTIDE SEQUENCE [LARGE SCALE GENOMIC DNA]</scope>
    <source>
        <strain evidence="1">MT8872</strain>
    </source>
</reference>
<protein>
    <submittedName>
        <fullName evidence="2">Uncharacterized protein</fullName>
    </submittedName>
</protein>
<evidence type="ECO:0000313" key="1">
    <source>
        <dbReference type="Proteomes" id="UP000492821"/>
    </source>
</evidence>
<dbReference type="Proteomes" id="UP000492821">
    <property type="component" value="Unassembled WGS sequence"/>
</dbReference>
<evidence type="ECO:0000313" key="2">
    <source>
        <dbReference type="WBParaSite" id="Pan_g2863.t1"/>
    </source>
</evidence>
<sequence>MRTCTNVSKKSYSIQQQNLFFIGFWENLICITSPDGMRTRDLGSAIAPRHPLESLDQHTLGMREARVVVGWPKRVNIPDGARERGVGGKGFVDVKKTFPSIEVVIVGGFSEVPKFSLTLYITLQAMFFY</sequence>
<proteinExistence type="predicted"/>